<sequence>MGDGKAVEVPPPPLQEGKDKEEEPNDGTDPLKKKPVIPITIEGLGTKEYRVSRVQMNWKEVWTAVHEIGDLELLARSEDQVRHYMKSTQEMLTRFGEVVDRVLVEILGVPQSLNEKGLVVAVKSEKVLEEMKSKRVLRRNDFPYFFSEEIECFVLWTGEPIEEAEARSIAEASLDPRVYEFIIFENPVRLRSVPGVSHWHILVRTKPTTDTESST</sequence>
<protein>
    <submittedName>
        <fullName evidence="2">Uncharacterized protein</fullName>
    </submittedName>
</protein>
<dbReference type="PANTHER" id="PTHR35020:SF2">
    <property type="entry name" value="N-ACETYLGLUCOSAMINE-INDUCED PROTEIN 1"/>
    <property type="match status" value="1"/>
</dbReference>
<proteinExistence type="predicted"/>
<reference evidence="2" key="1">
    <citation type="submission" date="2014-11" db="EMBL/GenBank/DDBJ databases">
        <authorList>
            <person name="Otto D Thomas"/>
            <person name="Naeem Raeece"/>
        </authorList>
    </citation>
    <scope>NUCLEOTIDE SEQUENCE</scope>
</reference>
<feature type="region of interest" description="Disordered" evidence="1">
    <location>
        <begin position="1"/>
        <end position="34"/>
    </location>
</feature>
<dbReference type="AlphaFoldDB" id="A0A0G4FA60"/>
<accession>A0A0G4FA60</accession>
<evidence type="ECO:0000256" key="1">
    <source>
        <dbReference type="SAM" id="MobiDB-lite"/>
    </source>
</evidence>
<evidence type="ECO:0000313" key="2">
    <source>
        <dbReference type="EMBL" id="CEM09814.1"/>
    </source>
</evidence>
<dbReference type="VEuPathDB" id="CryptoDB:Cvel_15979"/>
<organism evidence="2">
    <name type="scientific">Chromera velia CCMP2878</name>
    <dbReference type="NCBI Taxonomy" id="1169474"/>
    <lineage>
        <taxon>Eukaryota</taxon>
        <taxon>Sar</taxon>
        <taxon>Alveolata</taxon>
        <taxon>Colpodellida</taxon>
        <taxon>Chromeraceae</taxon>
        <taxon>Chromera</taxon>
    </lineage>
</organism>
<dbReference type="GO" id="GO:0006044">
    <property type="term" value="P:N-acetylglucosamine metabolic process"/>
    <property type="evidence" value="ECO:0007669"/>
    <property type="project" value="TreeGrafter"/>
</dbReference>
<gene>
    <name evidence="2" type="ORF">Cvel_15979</name>
</gene>
<name>A0A0G4FA60_9ALVE</name>
<dbReference type="Pfam" id="PF12239">
    <property type="entry name" value="DUF3605"/>
    <property type="match status" value="1"/>
</dbReference>
<dbReference type="GO" id="GO:0005737">
    <property type="term" value="C:cytoplasm"/>
    <property type="evidence" value="ECO:0007669"/>
    <property type="project" value="TreeGrafter"/>
</dbReference>
<dbReference type="PANTHER" id="PTHR35020">
    <property type="entry name" value="N-ACETYLGLUCOSAMINE-INDUCED PROTEIN 1"/>
    <property type="match status" value="1"/>
</dbReference>
<dbReference type="InterPro" id="IPR022036">
    <property type="entry name" value="DUF3605"/>
</dbReference>
<dbReference type="PhylomeDB" id="A0A0G4FA60"/>
<dbReference type="EMBL" id="CDMZ01000233">
    <property type="protein sequence ID" value="CEM09814.1"/>
    <property type="molecule type" value="Genomic_DNA"/>
</dbReference>